<feature type="transmembrane region" description="Helical" evidence="1">
    <location>
        <begin position="33"/>
        <end position="51"/>
    </location>
</feature>
<dbReference type="RefSeq" id="WP_171589370.1">
    <property type="nucleotide sequence ID" value="NZ_JABGBO010000011.1"/>
</dbReference>
<protein>
    <submittedName>
        <fullName evidence="2">Uncharacterized protein</fullName>
    </submittedName>
</protein>
<comment type="caution">
    <text evidence="2">The sequence shown here is derived from an EMBL/GenBank/DDBJ whole genome shotgun (WGS) entry which is preliminary data.</text>
</comment>
<dbReference type="AlphaFoldDB" id="A0A7Y4LB94"/>
<feature type="transmembrane region" description="Helical" evidence="1">
    <location>
        <begin position="6"/>
        <end position="26"/>
    </location>
</feature>
<proteinExistence type="predicted"/>
<keyword evidence="3" id="KW-1185">Reference proteome</keyword>
<dbReference type="Proteomes" id="UP000541421">
    <property type="component" value="Unassembled WGS sequence"/>
</dbReference>
<keyword evidence="1" id="KW-0812">Transmembrane</keyword>
<dbReference type="EMBL" id="JABGBO010000011">
    <property type="protein sequence ID" value="NOL50389.1"/>
    <property type="molecule type" value="Genomic_DNA"/>
</dbReference>
<sequence length="191" mass="22533">MLFTDGFVLGIWYMLLAALLALMSSVDFKLHLIPLRLLLMLLFWVVIYHFISLGAWQKEGFGVGNMPVNPMITLSWWVNRGLWSIALWLIYRLVRYGIGMADIYFLWVLMFLFDGYSWLWVVCIACLLGVGYAFFSWLADIWRVVLLEILFRQKRAIEQHFKQMQMQWMRHKTVPFGPWIALAAWLVLFAG</sequence>
<feature type="transmembrane region" description="Helical" evidence="1">
    <location>
        <begin position="71"/>
        <end position="91"/>
    </location>
</feature>
<evidence type="ECO:0000313" key="2">
    <source>
        <dbReference type="EMBL" id="NOL50389.1"/>
    </source>
</evidence>
<accession>A0A7Y4LB94</accession>
<feature type="transmembrane region" description="Helical" evidence="1">
    <location>
        <begin position="103"/>
        <end position="128"/>
    </location>
</feature>
<evidence type="ECO:0000256" key="1">
    <source>
        <dbReference type="SAM" id="Phobius"/>
    </source>
</evidence>
<keyword evidence="1" id="KW-1133">Transmembrane helix</keyword>
<keyword evidence="1" id="KW-0472">Membrane</keyword>
<reference evidence="2 3" key="1">
    <citation type="submission" date="2020-05" db="EMBL/GenBank/DDBJ databases">
        <authorList>
            <person name="Niu N."/>
        </authorList>
    </citation>
    <scope>NUCLEOTIDE SEQUENCE [LARGE SCALE GENOMIC DNA]</scope>
    <source>
        <strain evidence="2 3">LMG10982</strain>
    </source>
</reference>
<evidence type="ECO:0000313" key="3">
    <source>
        <dbReference type="Proteomes" id="UP000541421"/>
    </source>
</evidence>
<feature type="transmembrane region" description="Helical" evidence="1">
    <location>
        <begin position="172"/>
        <end position="190"/>
    </location>
</feature>
<name>A0A7Y4LB94_9BURK</name>
<organism evidence="2 3">
    <name type="scientific">Pelistega europaea</name>
    <dbReference type="NCBI Taxonomy" id="106147"/>
    <lineage>
        <taxon>Bacteria</taxon>
        <taxon>Pseudomonadati</taxon>
        <taxon>Pseudomonadota</taxon>
        <taxon>Betaproteobacteria</taxon>
        <taxon>Burkholderiales</taxon>
        <taxon>Alcaligenaceae</taxon>
        <taxon>Pelistega</taxon>
    </lineage>
</organism>
<gene>
    <name evidence="2" type="ORF">HKX40_09640</name>
</gene>